<dbReference type="GO" id="GO:0005436">
    <property type="term" value="F:sodium:phosphate symporter activity"/>
    <property type="evidence" value="ECO:0007669"/>
    <property type="project" value="InterPro"/>
</dbReference>
<evidence type="ECO:0000313" key="10">
    <source>
        <dbReference type="Proteomes" id="UP000323393"/>
    </source>
</evidence>
<feature type="transmembrane region" description="Helical" evidence="7">
    <location>
        <begin position="48"/>
        <end position="67"/>
    </location>
</feature>
<keyword evidence="6" id="KW-0175">Coiled coil</keyword>
<feature type="transmembrane region" description="Helical" evidence="7">
    <location>
        <begin position="213"/>
        <end position="236"/>
    </location>
</feature>
<feature type="domain" description="PhoU" evidence="8">
    <location>
        <begin position="453"/>
        <end position="538"/>
    </location>
</feature>
<evidence type="ECO:0000256" key="6">
    <source>
        <dbReference type="SAM" id="Coils"/>
    </source>
</evidence>
<feature type="coiled-coil region" evidence="6">
    <location>
        <begin position="461"/>
        <end position="495"/>
    </location>
</feature>
<sequence>MDLDVQRLIFEFIGGLGIFLFGIKYMGDGLQKSAGDKLRDILDRFTTNPFMGVLAGILVTILLQTSSGTTALTVGLVSAGFMTLRQAIGVIMGANIGTTVTAFIIGIKIDEYALPIIAAGAILLFFFKKQKIQYFGQIVFGFGALFYGLKTMGDGLKPLRELQTFTDLTVTMSDNPILGVVVGTVFTVIVQSSSATIGILQELYGQGAISLDAALPVLFGDNIGTTITAVLAAIGASVAARRAALSHVVFNLIGTAIVILLLIPFENFILFLQSTLDLNPEMTIAFAHGSFNIANVIIQFPFIGLLALIVTKIIPGDDAIVEYKAKHLDPIFIEQSPSLALSQAKEEVLRMGEFSIVGLESTHNYLKTGTSKYSEQAYSIEDAINNLDRKITDYLVKLSSTSLSDNESEEHSTLMDTVRDIERIGDHFENIVELVDYQIANKVELTEAADIDLEEMFTLTQSTVKEAIEALRTNNKDLANEVRLKEDKIDKMERSLRKKHILRMNEGLCSGQAGIVFVDIISNLERIGDHAVNIAEAVLGEDHETL</sequence>
<dbReference type="NCBIfam" id="TIGR00704">
    <property type="entry name" value="NaPi_cotrn_rel"/>
    <property type="match status" value="1"/>
</dbReference>
<keyword evidence="4 7" id="KW-1133">Transmembrane helix</keyword>
<proteinExistence type="predicted"/>
<feature type="domain" description="PhoU" evidence="8">
    <location>
        <begin position="348"/>
        <end position="435"/>
    </location>
</feature>
<dbReference type="EMBL" id="VTEU01000003">
    <property type="protein sequence ID" value="TYS59258.1"/>
    <property type="molecule type" value="Genomic_DNA"/>
</dbReference>
<dbReference type="PANTHER" id="PTHR10010">
    <property type="entry name" value="SOLUTE CARRIER FAMILY 34 SODIUM PHOSPHATE , MEMBER 2-RELATED"/>
    <property type="match status" value="1"/>
</dbReference>
<dbReference type="InterPro" id="IPR026022">
    <property type="entry name" value="PhoU_dom"/>
</dbReference>
<feature type="transmembrane region" description="Helical" evidence="7">
    <location>
        <begin position="248"/>
        <end position="273"/>
    </location>
</feature>
<dbReference type="AlphaFoldDB" id="A0AA94WNN8"/>
<comment type="caution">
    <text evidence="9">The sequence shown here is derived from an EMBL/GenBank/DDBJ whole genome shotgun (WGS) entry which is preliminary data.</text>
</comment>
<feature type="transmembrane region" description="Helical" evidence="7">
    <location>
        <begin position="6"/>
        <end position="27"/>
    </location>
</feature>
<dbReference type="InterPro" id="IPR003841">
    <property type="entry name" value="Na/Pi_transpt"/>
</dbReference>
<gene>
    <name evidence="9" type="ORF">FZC74_11035</name>
</gene>
<evidence type="ECO:0000313" key="9">
    <source>
        <dbReference type="EMBL" id="TYS59258.1"/>
    </source>
</evidence>
<evidence type="ECO:0000259" key="8">
    <source>
        <dbReference type="Pfam" id="PF01895"/>
    </source>
</evidence>
<feature type="transmembrane region" description="Helical" evidence="7">
    <location>
        <begin position="177"/>
        <end position="201"/>
    </location>
</feature>
<dbReference type="GO" id="GO:0044341">
    <property type="term" value="P:sodium-dependent phosphate transport"/>
    <property type="evidence" value="ECO:0007669"/>
    <property type="project" value="InterPro"/>
</dbReference>
<dbReference type="InterPro" id="IPR038078">
    <property type="entry name" value="PhoU-like_sf"/>
</dbReference>
<evidence type="ECO:0000256" key="2">
    <source>
        <dbReference type="ARBA" id="ARBA00022475"/>
    </source>
</evidence>
<dbReference type="NCBIfam" id="NF037997">
    <property type="entry name" value="Na_Pi_symport"/>
    <property type="match status" value="1"/>
</dbReference>
<dbReference type="SUPFAM" id="SSF109755">
    <property type="entry name" value="PhoU-like"/>
    <property type="match status" value="1"/>
</dbReference>
<dbReference type="Pfam" id="PF02690">
    <property type="entry name" value="Na_Pi_cotrans"/>
    <property type="match status" value="1"/>
</dbReference>
<protein>
    <submittedName>
        <fullName evidence="9">Na/Pi cotransporter family protein</fullName>
    </submittedName>
</protein>
<feature type="transmembrane region" description="Helical" evidence="7">
    <location>
        <begin position="293"/>
        <end position="314"/>
    </location>
</feature>
<accession>A0AA94WNN8</accession>
<evidence type="ECO:0000256" key="1">
    <source>
        <dbReference type="ARBA" id="ARBA00004651"/>
    </source>
</evidence>
<organism evidence="9 10">
    <name type="scientific">Sutcliffiella horikoshii</name>
    <dbReference type="NCBI Taxonomy" id="79883"/>
    <lineage>
        <taxon>Bacteria</taxon>
        <taxon>Bacillati</taxon>
        <taxon>Bacillota</taxon>
        <taxon>Bacilli</taxon>
        <taxon>Bacillales</taxon>
        <taxon>Bacillaceae</taxon>
        <taxon>Sutcliffiella</taxon>
    </lineage>
</organism>
<evidence type="ECO:0000256" key="4">
    <source>
        <dbReference type="ARBA" id="ARBA00022989"/>
    </source>
</evidence>
<feature type="transmembrane region" description="Helical" evidence="7">
    <location>
        <begin position="112"/>
        <end position="128"/>
    </location>
</feature>
<dbReference type="RefSeq" id="WP_148965872.1">
    <property type="nucleotide sequence ID" value="NZ_JBNIKZ010000004.1"/>
</dbReference>
<keyword evidence="2" id="KW-1003">Cell membrane</keyword>
<feature type="transmembrane region" description="Helical" evidence="7">
    <location>
        <begin position="87"/>
        <end position="105"/>
    </location>
</feature>
<evidence type="ECO:0000256" key="7">
    <source>
        <dbReference type="SAM" id="Phobius"/>
    </source>
</evidence>
<comment type="subcellular location">
    <subcellularLocation>
        <location evidence="1">Cell membrane</location>
        <topology evidence="1">Multi-pass membrane protein</topology>
    </subcellularLocation>
</comment>
<keyword evidence="3 7" id="KW-0812">Transmembrane</keyword>
<evidence type="ECO:0000256" key="3">
    <source>
        <dbReference type="ARBA" id="ARBA00022692"/>
    </source>
</evidence>
<dbReference type="Pfam" id="PF01895">
    <property type="entry name" value="PhoU"/>
    <property type="match status" value="2"/>
</dbReference>
<keyword evidence="5 7" id="KW-0472">Membrane</keyword>
<dbReference type="InterPro" id="IPR004633">
    <property type="entry name" value="NaPi_cotrn-rel/YqeW-like"/>
</dbReference>
<reference evidence="9 10" key="1">
    <citation type="submission" date="2019-08" db="EMBL/GenBank/DDBJ databases">
        <title>Bacillus genomes from the desert of Cuatro Cienegas, Coahuila.</title>
        <authorList>
            <person name="Olmedo-Alvarez G."/>
        </authorList>
    </citation>
    <scope>NUCLEOTIDE SEQUENCE [LARGE SCALE GENOMIC DNA]</scope>
    <source>
        <strain evidence="9 10">CH88_3T</strain>
    </source>
</reference>
<dbReference type="Proteomes" id="UP000323393">
    <property type="component" value="Unassembled WGS sequence"/>
</dbReference>
<dbReference type="GO" id="GO:0005886">
    <property type="term" value="C:plasma membrane"/>
    <property type="evidence" value="ECO:0007669"/>
    <property type="project" value="UniProtKB-SubCell"/>
</dbReference>
<name>A0AA94WNN8_9BACI</name>
<dbReference type="PANTHER" id="PTHR10010:SF46">
    <property type="entry name" value="SODIUM-DEPENDENT PHOSPHATE TRANSPORT PROTEIN 2B"/>
    <property type="match status" value="1"/>
</dbReference>
<evidence type="ECO:0000256" key="5">
    <source>
        <dbReference type="ARBA" id="ARBA00023136"/>
    </source>
</evidence>
<dbReference type="Gene3D" id="1.20.58.220">
    <property type="entry name" value="Phosphate transport system protein phou homolog 2, domain 2"/>
    <property type="match status" value="1"/>
</dbReference>